<sequence length="849" mass="94886">MPPAWTKTIPWVWTPDPSYKETDPSTPAQIVLFRKTFTIPSCLTSNPKILIIHVSADTRYRLYINGTSVSFGPAKSHLNEWNYETVDLAPFLRGPGERNVLAARVLRYSGVQVGNTSMVRGAIPGFVLFEEGEEIGLSTSTPWLCKVDKSVRILPASAWNRALGPPFLCVNETVDAALEERGWLLPDDADFDDGHWDTAVASTLAVPMLPVHDPWRLVPRSIPSLPEIEGRFSGVVKADSDSDCSLEAAAWTGLIRDDKPVTVQANSTARIILESEALVTAFIRFAFRGGPGAAVTIRCAECFEYPPADGNPNPFARNKGDRTDSSGILVGPDDCYTLPAATTDEAAYTYEPFWHRTFRYLQLTITTGASALIVTHASYRETHYPLRITTTLPLSTLPPLEAQKWATSLRTLRLCMQETYTDCPFYEQNQFALDTRLQALFSYNLSRDDRLARKSIQEFAASRRACDGLVETHFPAPFPGTNIPVFSLFWVLMVHDHMMYFGDEGLVRRHVGAVDGILTYFENRIDAEYGMVGRFESDAWAFVDWMSEWSTIPPGGSFTDLAVPPGYRRTGVISYVSLLYAFVLQRAAELCEFLGRRDTAAEYSERAARVNEAVVRHCLRSSDSENENENDEGKGDYLTDAPDSPSSSSKTTPELSQHTQIFAILSGAIRGTHARRILRRALNPSTNAPYARCSYAMSFYVFEAAVQTGLYDEFRAQLVAPWTAMLEEMKLSTWAESAAMSRSDCHGWSCVPVYDAVVNVLGVRPVKPGWGRLRFEPRRGVWDLSDEQEGEGRFEGVILVKRGEVRVFWDKKGKRVSLWVDFDVEVEIRDGEGYKVVQVKKGEVFTIDG</sequence>
<feature type="region of interest" description="Disordered" evidence="1">
    <location>
        <begin position="620"/>
        <end position="655"/>
    </location>
</feature>
<gene>
    <name evidence="3" type="ORF">BJY01DRAFT_242482</name>
</gene>
<dbReference type="Pfam" id="PF17389">
    <property type="entry name" value="Bac_rhamnosid6H"/>
    <property type="match status" value="1"/>
</dbReference>
<dbReference type="InterPro" id="IPR008979">
    <property type="entry name" value="Galactose-bd-like_sf"/>
</dbReference>
<name>A0ABR4KXS2_9EURO</name>
<dbReference type="InterPro" id="IPR012341">
    <property type="entry name" value="6hp_glycosidase-like_sf"/>
</dbReference>
<dbReference type="InterPro" id="IPR035396">
    <property type="entry name" value="Bac_rhamnosid6H"/>
</dbReference>
<feature type="domain" description="Alpha-L-rhamnosidase six-hairpin glycosidase" evidence="2">
    <location>
        <begin position="405"/>
        <end position="624"/>
    </location>
</feature>
<proteinExistence type="predicted"/>
<evidence type="ECO:0000259" key="2">
    <source>
        <dbReference type="Pfam" id="PF17389"/>
    </source>
</evidence>
<dbReference type="Gene3D" id="2.60.420.10">
    <property type="entry name" value="Maltose phosphorylase, domain 3"/>
    <property type="match status" value="1"/>
</dbReference>
<evidence type="ECO:0000313" key="3">
    <source>
        <dbReference type="EMBL" id="KAL2857078.1"/>
    </source>
</evidence>
<dbReference type="EMBL" id="JBFXLU010000005">
    <property type="protein sequence ID" value="KAL2857078.1"/>
    <property type="molecule type" value="Genomic_DNA"/>
</dbReference>
<dbReference type="Proteomes" id="UP001610446">
    <property type="component" value="Unassembled WGS sequence"/>
</dbReference>
<comment type="caution">
    <text evidence="3">The sequence shown here is derived from an EMBL/GenBank/DDBJ whole genome shotgun (WGS) entry which is preliminary data.</text>
</comment>
<reference evidence="3 4" key="1">
    <citation type="submission" date="2024-07" db="EMBL/GenBank/DDBJ databases">
        <title>Section-level genome sequencing and comparative genomics of Aspergillus sections Usti and Cavernicolus.</title>
        <authorList>
            <consortium name="Lawrence Berkeley National Laboratory"/>
            <person name="Nybo J.L."/>
            <person name="Vesth T.C."/>
            <person name="Theobald S."/>
            <person name="Frisvad J.C."/>
            <person name="Larsen T.O."/>
            <person name="Kjaerboelling I."/>
            <person name="Rothschild-Mancinelli K."/>
            <person name="Lyhne E.K."/>
            <person name="Kogle M.E."/>
            <person name="Barry K."/>
            <person name="Clum A."/>
            <person name="Na H."/>
            <person name="Ledsgaard L."/>
            <person name="Lin J."/>
            <person name="Lipzen A."/>
            <person name="Kuo A."/>
            <person name="Riley R."/>
            <person name="Mondo S."/>
            <person name="Labutti K."/>
            <person name="Haridas S."/>
            <person name="Pangalinan J."/>
            <person name="Salamov A.A."/>
            <person name="Simmons B.A."/>
            <person name="Magnuson J.K."/>
            <person name="Chen J."/>
            <person name="Drula E."/>
            <person name="Henrissat B."/>
            <person name="Wiebenga A."/>
            <person name="Lubbers R.J."/>
            <person name="Gomes A.C."/>
            <person name="Makela M.R."/>
            <person name="Stajich J."/>
            <person name="Grigoriev I.V."/>
            <person name="Mortensen U.H."/>
            <person name="De Vries R.P."/>
            <person name="Baker S.E."/>
            <person name="Andersen M.R."/>
        </authorList>
    </citation>
    <scope>NUCLEOTIDE SEQUENCE [LARGE SCALE GENOMIC DNA]</scope>
    <source>
        <strain evidence="3 4">CBS 123904</strain>
    </source>
</reference>
<dbReference type="Gene3D" id="2.60.120.260">
    <property type="entry name" value="Galactose-binding domain-like"/>
    <property type="match status" value="2"/>
</dbReference>
<dbReference type="SUPFAM" id="SSF49785">
    <property type="entry name" value="Galactose-binding domain-like"/>
    <property type="match status" value="1"/>
</dbReference>
<dbReference type="Gene3D" id="1.50.10.10">
    <property type="match status" value="1"/>
</dbReference>
<accession>A0ABR4KXS2</accession>
<evidence type="ECO:0000256" key="1">
    <source>
        <dbReference type="SAM" id="MobiDB-lite"/>
    </source>
</evidence>
<dbReference type="InterPro" id="IPR008928">
    <property type="entry name" value="6-hairpin_glycosidase_sf"/>
</dbReference>
<evidence type="ECO:0000313" key="4">
    <source>
        <dbReference type="Proteomes" id="UP001610446"/>
    </source>
</evidence>
<dbReference type="PANTHER" id="PTHR34987">
    <property type="entry name" value="C, PUTATIVE (AFU_ORTHOLOGUE AFUA_3G02880)-RELATED"/>
    <property type="match status" value="1"/>
</dbReference>
<organism evidence="3 4">
    <name type="scientific">Aspergillus pseudoustus</name>
    <dbReference type="NCBI Taxonomy" id="1810923"/>
    <lineage>
        <taxon>Eukaryota</taxon>
        <taxon>Fungi</taxon>
        <taxon>Dikarya</taxon>
        <taxon>Ascomycota</taxon>
        <taxon>Pezizomycotina</taxon>
        <taxon>Eurotiomycetes</taxon>
        <taxon>Eurotiomycetidae</taxon>
        <taxon>Eurotiales</taxon>
        <taxon>Aspergillaceae</taxon>
        <taxon>Aspergillus</taxon>
        <taxon>Aspergillus subgen. Nidulantes</taxon>
    </lineage>
</organism>
<protein>
    <submittedName>
        <fullName evidence="3">Six-hairpin glycosidase-like protein</fullName>
    </submittedName>
</protein>
<dbReference type="PANTHER" id="PTHR34987:SF2">
    <property type="entry name" value="B, PUTATIVE (AFU_ORTHOLOGUE AFUA_7G05040)-RELATED"/>
    <property type="match status" value="1"/>
</dbReference>
<feature type="compositionally biased region" description="Low complexity" evidence="1">
    <location>
        <begin position="639"/>
        <end position="653"/>
    </location>
</feature>
<dbReference type="SUPFAM" id="SSF48208">
    <property type="entry name" value="Six-hairpin glycosidases"/>
    <property type="match status" value="1"/>
</dbReference>
<keyword evidence="4" id="KW-1185">Reference proteome</keyword>